<proteinExistence type="predicted"/>
<dbReference type="RefSeq" id="WP_068741165.1">
    <property type="nucleotide sequence ID" value="NZ_FNSA01000003.1"/>
</dbReference>
<keyword evidence="2" id="KW-1185">Reference proteome</keyword>
<protein>
    <recommendedName>
        <fullName evidence="3">EcsC protein family protein</fullName>
    </recommendedName>
</protein>
<evidence type="ECO:0008006" key="3">
    <source>
        <dbReference type="Google" id="ProtNLM"/>
    </source>
</evidence>
<dbReference type="Proteomes" id="UP000182241">
    <property type="component" value="Unassembled WGS sequence"/>
</dbReference>
<evidence type="ECO:0000313" key="2">
    <source>
        <dbReference type="Proteomes" id="UP000182241"/>
    </source>
</evidence>
<gene>
    <name evidence="1" type="ORF">SAMN04489793_1602</name>
</gene>
<dbReference type="EMBL" id="FNSA01000003">
    <property type="protein sequence ID" value="SEC13041.1"/>
    <property type="molecule type" value="Genomic_DNA"/>
</dbReference>
<organism evidence="1 2">
    <name type="scientific">Tsukamurella tyrosinosolvens</name>
    <dbReference type="NCBI Taxonomy" id="57704"/>
    <lineage>
        <taxon>Bacteria</taxon>
        <taxon>Bacillati</taxon>
        <taxon>Actinomycetota</taxon>
        <taxon>Actinomycetes</taxon>
        <taxon>Mycobacteriales</taxon>
        <taxon>Tsukamurellaceae</taxon>
        <taxon>Tsukamurella</taxon>
    </lineage>
</organism>
<accession>A0A1H4Q0E1</accession>
<dbReference type="OrthoDB" id="4422408at2"/>
<dbReference type="AlphaFoldDB" id="A0A1H4Q0E1"/>
<evidence type="ECO:0000313" key="1">
    <source>
        <dbReference type="EMBL" id="SEC13041.1"/>
    </source>
</evidence>
<dbReference type="STRING" id="57704.SAMN04489793_1602"/>
<reference evidence="2" key="1">
    <citation type="submission" date="2016-10" db="EMBL/GenBank/DDBJ databases">
        <authorList>
            <person name="Varghese N."/>
            <person name="Submissions S."/>
        </authorList>
    </citation>
    <scope>NUCLEOTIDE SEQUENCE [LARGE SCALE GENOMIC DNA]</scope>
    <source>
        <strain evidence="2">DSM 44234</strain>
    </source>
</reference>
<sequence length="259" mass="26429">MANKPARIQPDQPDLPAVQHGGGGVLGSVIDRAARLQAPAVAKYVASLRADHPDETPSQIIERLEKRYLLTVTGTGGAAGATAAVPGVGTLAAIGTIGAETVVFMEASALYALAVAEVYGISPEDRELRKALVLTAVLGEAGLGALRATVGAKNASLMNLKKNPTQLPGLGNLNKQLMKMFSRRFLAKKSPLILGKLLPAGIGAVVGAGGNRVLGKGVIKNSRAAFGPVPTTWPTAHLRVVEGSATDGSARGLPGPGTE</sequence>
<name>A0A1H4Q0E1_TSUTY</name>